<feature type="compositionally biased region" description="Basic and acidic residues" evidence="1">
    <location>
        <begin position="1166"/>
        <end position="1185"/>
    </location>
</feature>
<organism evidence="2 3">
    <name type="scientific">Bugula neritina</name>
    <name type="common">Brown bryozoan</name>
    <name type="synonym">Sertularia neritina</name>
    <dbReference type="NCBI Taxonomy" id="10212"/>
    <lineage>
        <taxon>Eukaryota</taxon>
        <taxon>Metazoa</taxon>
        <taxon>Spiralia</taxon>
        <taxon>Lophotrochozoa</taxon>
        <taxon>Bryozoa</taxon>
        <taxon>Gymnolaemata</taxon>
        <taxon>Cheilostomatida</taxon>
        <taxon>Flustrina</taxon>
        <taxon>Buguloidea</taxon>
        <taxon>Bugulidae</taxon>
        <taxon>Bugula</taxon>
    </lineage>
</organism>
<feature type="region of interest" description="Disordered" evidence="1">
    <location>
        <begin position="1149"/>
        <end position="1186"/>
    </location>
</feature>
<dbReference type="GO" id="GO:1990716">
    <property type="term" value="C:axonemal central apparatus"/>
    <property type="evidence" value="ECO:0007669"/>
    <property type="project" value="TreeGrafter"/>
</dbReference>
<feature type="compositionally biased region" description="Polar residues" evidence="1">
    <location>
        <begin position="255"/>
        <end position="267"/>
    </location>
</feature>
<feature type="region of interest" description="Disordered" evidence="1">
    <location>
        <begin position="213"/>
        <end position="267"/>
    </location>
</feature>
<proteinExistence type="predicted"/>
<dbReference type="PANTHER" id="PTHR21963:SF1">
    <property type="entry name" value="SPERM-ASSOCIATED ANTIGEN 17"/>
    <property type="match status" value="1"/>
</dbReference>
<accession>A0A7J7KRB8</accession>
<dbReference type="GO" id="GO:1904158">
    <property type="term" value="P:axonemal central apparatus assembly"/>
    <property type="evidence" value="ECO:0007669"/>
    <property type="project" value="TreeGrafter"/>
</dbReference>
<evidence type="ECO:0000313" key="3">
    <source>
        <dbReference type="Proteomes" id="UP000593567"/>
    </source>
</evidence>
<feature type="region of interest" description="Disordered" evidence="1">
    <location>
        <begin position="291"/>
        <end position="362"/>
    </location>
</feature>
<dbReference type="InterPro" id="IPR026173">
    <property type="entry name" value="SPAG17"/>
</dbReference>
<dbReference type="PANTHER" id="PTHR21963">
    <property type="entry name" value="PF6"/>
    <property type="match status" value="1"/>
</dbReference>
<name>A0A7J7KRB8_BUGNE</name>
<evidence type="ECO:0000313" key="2">
    <source>
        <dbReference type="EMBL" id="KAF6040697.1"/>
    </source>
</evidence>
<dbReference type="Proteomes" id="UP000593567">
    <property type="component" value="Unassembled WGS sequence"/>
</dbReference>
<feature type="compositionally biased region" description="Basic and acidic residues" evidence="1">
    <location>
        <begin position="291"/>
        <end position="306"/>
    </location>
</feature>
<evidence type="ECO:0000256" key="1">
    <source>
        <dbReference type="SAM" id="MobiDB-lite"/>
    </source>
</evidence>
<feature type="compositionally biased region" description="Basic and acidic residues" evidence="1">
    <location>
        <begin position="339"/>
        <end position="355"/>
    </location>
</feature>
<protein>
    <submittedName>
        <fullName evidence="2">SPAG17</fullName>
    </submittedName>
</protein>
<feature type="region of interest" description="Disordered" evidence="1">
    <location>
        <begin position="423"/>
        <end position="446"/>
    </location>
</feature>
<feature type="region of interest" description="Disordered" evidence="1">
    <location>
        <begin position="1284"/>
        <end position="1311"/>
    </location>
</feature>
<feature type="region of interest" description="Disordered" evidence="1">
    <location>
        <begin position="1"/>
        <end position="101"/>
    </location>
</feature>
<dbReference type="GO" id="GO:0003351">
    <property type="term" value="P:epithelial cilium movement involved in extracellular fluid movement"/>
    <property type="evidence" value="ECO:0007669"/>
    <property type="project" value="TreeGrafter"/>
</dbReference>
<sequence length="1412" mass="155301">MLPKDDAEANIEEAFPLPEGQASISHGLAPIGSQPSPDQAKEGGSRPSTPGILRKRNSDNNSRSGSRNSVHFSDVGEDVTLTEDDAEPEASTSANPMEPLVPSAHKRTLDEWCFAEHLDRHVLLQTMKNASFTLPYVDTYYHKRDQCLLVVMHNPHNKHLQNEMNWSEKLHSNVGVRNYQEHVADLITDWTISEEAVYHASMISDDVEQDITDVPKQRQQQQKRPREELAEQGASLLKAGRVQVRVNSGKRKSQSPKSTEPSTESYITDSFVKEGSLKAKKAEQDRIAAELAEEERLRNEKAESKRQRSGRKTADSPSKGGKKKDDDRKPSRSGSKQKPGKEEPVPVQEPQKEAEPEPYWPFTGYDLGTSKLMHASGKVSTLFPTDGAIIRSERISFVQGTTSVKTSVVKDGNVFMIHVMEPSEEVKPESSSEVEKAETEESEKAKEMIAVGKHGSFTASFKDGMNMSFSTYGLKGEPESYKKYEPAPYVARAGPSPSPAPDTGAKGSPTKKGKGKEKATAVATPEPVMEDEQAPVDTAETEEGVPEPPFQQINLTCPDGLTLSFHIENSITGAKGEPRRLLVRQSYPYKTLGKHKCEEARSVPAMQEASRVIRSDGSVVKNMSNGDVIVLYADGGVSNLTGVTSGVNILQRAESPVRSSSARSGREQAATPTRKASSKKGKDQKQAAQEELEVTEPAVELKGQWVTTSPTGERVGRKLDGSAVEVENALVSYASDPESGQMMVTREDHVNTVTYPNDMKIVDHADGTRITTFVKEIERAGDSEMEKQDDSPVIIKQQFVRVECPGYASVEFNCFSSYCMVQFGTGSLLSVMPNGSYYLYHKDGFNLEVNEKSDVLYIPSPRVQLAEVQIGPHIITHNPKTKTDAEVKDIGYTMSHSNFITVRAEDPDGNKFCVRNDGSQTVTLSQQYEEKMKNLGNVAGYGKHAPRFFVVHPSMTGIELLRYEDIAGFLSAAAEDNNVAVIKEPVIEHPGVMAITVLKPHRDNASEAWLGNFSGGSIIPPGLRSRDLKTLPPREVVTPGPKFGTNVGRGLAVGSMVKTPPAPQVIQCPKRLEMRQIIQYKPVDSAHRHQLYESLKRYGDYACSSEENAEHMKPKDPRSDEDKMASIELLKANAEKLKKSDVKKLYETVTIPKPSSAPDTPAPRRSQAEIEKDKRERQEERENRQKKLVKCFLDPASMMEKLARDPTADVATVMGREPVIPQLNENSSPPSIASPGVISPGRPYGPTPMKASKKGEQATPANVDSPAACLAAPLRGENGAEAVKKPEEYSPRIETSNKPTSMKFDATGSPRVQPVRVPDYLTMSSRKNAFPNHQFALVEDPVKRQVNTSSMANAKIRGLEVMPDFVDFGVLKEGATYSFTIAIKNVGVDICRYKIRPPPPALDSNLSSFLDQ</sequence>
<keyword evidence="3" id="KW-1185">Reference proteome</keyword>
<feature type="compositionally biased region" description="Basic and acidic residues" evidence="1">
    <location>
        <begin position="424"/>
        <end position="446"/>
    </location>
</feature>
<feature type="region of interest" description="Disordered" evidence="1">
    <location>
        <begin position="489"/>
        <end position="533"/>
    </location>
</feature>
<reference evidence="2" key="1">
    <citation type="submission" date="2020-06" db="EMBL/GenBank/DDBJ databases">
        <title>Draft genome of Bugula neritina, a colonial animal packing powerful symbionts and potential medicines.</title>
        <authorList>
            <person name="Rayko M."/>
        </authorList>
    </citation>
    <scope>NUCLEOTIDE SEQUENCE [LARGE SCALE GENOMIC DNA]</scope>
    <source>
        <strain evidence="2">Kwan_BN1</strain>
    </source>
</reference>
<dbReference type="GO" id="GO:0005576">
    <property type="term" value="C:extracellular region"/>
    <property type="evidence" value="ECO:0007669"/>
    <property type="project" value="GOC"/>
</dbReference>
<dbReference type="EMBL" id="VXIV02000112">
    <property type="protein sequence ID" value="KAF6040697.1"/>
    <property type="molecule type" value="Genomic_DNA"/>
</dbReference>
<dbReference type="OrthoDB" id="10257153at2759"/>
<gene>
    <name evidence="2" type="ORF">EB796_000993</name>
</gene>
<comment type="caution">
    <text evidence="2">The sequence shown here is derived from an EMBL/GenBank/DDBJ whole genome shotgun (WGS) entry which is preliminary data.</text>
</comment>
<feature type="compositionally biased region" description="Acidic residues" evidence="1">
    <location>
        <begin position="75"/>
        <end position="88"/>
    </location>
</feature>
<feature type="region of interest" description="Disordered" evidence="1">
    <location>
        <begin position="652"/>
        <end position="696"/>
    </location>
</feature>
<feature type="compositionally biased region" description="Low complexity" evidence="1">
    <location>
        <begin position="59"/>
        <end position="69"/>
    </location>
</feature>